<keyword evidence="3" id="KW-1185">Reference proteome</keyword>
<dbReference type="EMBL" id="JAPFFF010000744">
    <property type="protein sequence ID" value="KAK8833659.1"/>
    <property type="molecule type" value="Genomic_DNA"/>
</dbReference>
<evidence type="ECO:0000313" key="3">
    <source>
        <dbReference type="Proteomes" id="UP001470230"/>
    </source>
</evidence>
<comment type="caution">
    <text evidence="2">The sequence shown here is derived from an EMBL/GenBank/DDBJ whole genome shotgun (WGS) entry which is preliminary data.</text>
</comment>
<evidence type="ECO:0000313" key="2">
    <source>
        <dbReference type="EMBL" id="KAK8840644.1"/>
    </source>
</evidence>
<dbReference type="Proteomes" id="UP001470230">
    <property type="component" value="Unassembled WGS sequence"/>
</dbReference>
<sequence>MRYLTEETHGNIHDNGTIEITSNSVYDSTKNPKNLVNYKDTSCSCEHCSKERDEQEHAIVFDFKDKLIQLESYTIKSRFSNDGSSDGWIIVDRRDNDATLNGPNIIHTFEHYQKKAGFYRYVRLRQTGDSWYSYDHKTIGFPLIEFYGKLKEEIFKQKLLNY</sequence>
<gene>
    <name evidence="2" type="ORF">M9Y10_030419</name>
    <name evidence="1" type="ORF">M9Y10_042521</name>
</gene>
<reference evidence="2 3" key="1">
    <citation type="submission" date="2024-04" db="EMBL/GenBank/DDBJ databases">
        <title>Tritrichomonas musculus Genome.</title>
        <authorList>
            <person name="Alves-Ferreira E."/>
            <person name="Grigg M."/>
            <person name="Lorenzi H."/>
            <person name="Galac M."/>
        </authorList>
    </citation>
    <scope>NUCLEOTIDE SEQUENCE [LARGE SCALE GENOMIC DNA]</scope>
    <source>
        <strain evidence="2 3">EAF2021</strain>
    </source>
</reference>
<evidence type="ECO:0000313" key="1">
    <source>
        <dbReference type="EMBL" id="KAK8833659.1"/>
    </source>
</evidence>
<proteinExistence type="predicted"/>
<evidence type="ECO:0008006" key="4">
    <source>
        <dbReference type="Google" id="ProtNLM"/>
    </source>
</evidence>
<protein>
    <recommendedName>
        <fullName evidence="4">USP domain-containing protein</fullName>
    </recommendedName>
</protein>
<dbReference type="EMBL" id="JAPFFF010000044">
    <property type="protein sequence ID" value="KAK8840644.1"/>
    <property type="molecule type" value="Genomic_DNA"/>
</dbReference>
<name>A0ABR2H342_9EUKA</name>
<organism evidence="2 3">
    <name type="scientific">Tritrichomonas musculus</name>
    <dbReference type="NCBI Taxonomy" id="1915356"/>
    <lineage>
        <taxon>Eukaryota</taxon>
        <taxon>Metamonada</taxon>
        <taxon>Parabasalia</taxon>
        <taxon>Tritrichomonadida</taxon>
        <taxon>Tritrichomonadidae</taxon>
        <taxon>Tritrichomonas</taxon>
    </lineage>
</organism>
<accession>A0ABR2H342</accession>